<dbReference type="RefSeq" id="WP_135660479.1">
    <property type="nucleotide sequence ID" value="NZ_RQHF01000035.1"/>
</dbReference>
<evidence type="ECO:0000313" key="2">
    <source>
        <dbReference type="EMBL" id="TGM46328.1"/>
    </source>
</evidence>
<dbReference type="InterPro" id="IPR003409">
    <property type="entry name" value="MORN"/>
</dbReference>
<protein>
    <recommendedName>
        <fullName evidence="4">MORN repeat protein</fullName>
    </recommendedName>
</protein>
<evidence type="ECO:0008006" key="4">
    <source>
        <dbReference type="Google" id="ProtNLM"/>
    </source>
</evidence>
<keyword evidence="3" id="KW-1185">Reference proteome</keyword>
<keyword evidence="1" id="KW-0677">Repeat</keyword>
<dbReference type="Gene3D" id="2.20.110.10">
    <property type="entry name" value="Histone H3 K4-specific methyltransferase SET7/9 N-terminal domain"/>
    <property type="match status" value="2"/>
</dbReference>
<evidence type="ECO:0000313" key="3">
    <source>
        <dbReference type="Proteomes" id="UP000298112"/>
    </source>
</evidence>
<organism evidence="2 3">
    <name type="scientific">Leptospira vanthielii</name>
    <dbReference type="NCBI Taxonomy" id="293085"/>
    <lineage>
        <taxon>Bacteria</taxon>
        <taxon>Pseudomonadati</taxon>
        <taxon>Spirochaetota</taxon>
        <taxon>Spirochaetia</taxon>
        <taxon>Leptospirales</taxon>
        <taxon>Leptospiraceae</taxon>
        <taxon>Leptospira</taxon>
    </lineage>
</organism>
<dbReference type="SMART" id="SM00698">
    <property type="entry name" value="MORN"/>
    <property type="match status" value="3"/>
</dbReference>
<gene>
    <name evidence="2" type="ORF">EHQ95_16970</name>
</gene>
<proteinExistence type="predicted"/>
<dbReference type="Proteomes" id="UP000298112">
    <property type="component" value="Unassembled WGS sequence"/>
</dbReference>
<accession>A0ABY2NKP1</accession>
<dbReference type="SUPFAM" id="SSF82185">
    <property type="entry name" value="Histone H3 K4-specific methyltransferase SET7/9 N-terminal domain"/>
    <property type="match status" value="1"/>
</dbReference>
<dbReference type="Pfam" id="PF02493">
    <property type="entry name" value="MORN"/>
    <property type="match status" value="3"/>
</dbReference>
<name>A0ABY2NKP1_9LEPT</name>
<reference evidence="3" key="1">
    <citation type="journal article" date="2019" name="PLoS Negl. Trop. Dis.">
        <title>Revisiting the worldwide diversity of Leptospira species in the environment.</title>
        <authorList>
            <person name="Vincent A.T."/>
            <person name="Schiettekatte O."/>
            <person name="Bourhy P."/>
            <person name="Veyrier F.J."/>
            <person name="Picardeau M."/>
        </authorList>
    </citation>
    <scope>NUCLEOTIDE SEQUENCE [LARGE SCALE GENOMIC DNA]</scope>
    <source>
        <strain evidence="3">201601955</strain>
    </source>
</reference>
<sequence>MRSKYLLLFFLYLFCLCKSNQKICDGENCRNGKFQVIYDNGDRFDGEFFEDIKHGYGIYYYSNGDVFEGEYQFGYKEGPGVYRYANGDKYIGLYSKGKRQGLGKYLYCDGLILDGYWENNHLQGNAKIVNAKGSLVLEGTWKDSRWIGISPTSSSTNTVEIPNPQ</sequence>
<comment type="caution">
    <text evidence="2">The sequence shown here is derived from an EMBL/GenBank/DDBJ whole genome shotgun (WGS) entry which is preliminary data.</text>
</comment>
<evidence type="ECO:0000256" key="1">
    <source>
        <dbReference type="ARBA" id="ARBA00022737"/>
    </source>
</evidence>
<dbReference type="EMBL" id="RQHF01000035">
    <property type="protein sequence ID" value="TGM46328.1"/>
    <property type="molecule type" value="Genomic_DNA"/>
</dbReference>
<dbReference type="PANTHER" id="PTHR43215">
    <property type="entry name" value="RADIAL SPOKE HEAD 1 HOMOLOG"/>
    <property type="match status" value="1"/>
</dbReference>
<dbReference type="PANTHER" id="PTHR43215:SF14">
    <property type="entry name" value="RADIAL SPOKE HEAD 1 HOMOLOG"/>
    <property type="match status" value="1"/>
</dbReference>